<evidence type="ECO:0000313" key="2">
    <source>
        <dbReference type="EMBL" id="KAK4089249.1"/>
    </source>
</evidence>
<evidence type="ECO:0000256" key="1">
    <source>
        <dbReference type="SAM" id="MobiDB-lite"/>
    </source>
</evidence>
<feature type="compositionally biased region" description="Polar residues" evidence="1">
    <location>
        <begin position="29"/>
        <end position="40"/>
    </location>
</feature>
<feature type="compositionally biased region" description="Low complexity" evidence="1">
    <location>
        <begin position="105"/>
        <end position="117"/>
    </location>
</feature>
<gene>
    <name evidence="3" type="ORF">PCL_11938</name>
    <name evidence="2" type="ORF">Purlil1_6238</name>
</gene>
<comment type="caution">
    <text evidence="3">The sequence shown here is derived from an EMBL/GenBank/DDBJ whole genome shotgun (WGS) entry which is preliminary data.</text>
</comment>
<feature type="compositionally biased region" description="Basic and acidic residues" evidence="1">
    <location>
        <begin position="1"/>
        <end position="10"/>
    </location>
</feature>
<reference evidence="3" key="1">
    <citation type="submission" date="2015-05" db="EMBL/GenBank/DDBJ databases">
        <authorList>
            <person name="Wang D.B."/>
            <person name="Wang M."/>
        </authorList>
    </citation>
    <scope>NUCLEOTIDE SEQUENCE</scope>
    <source>
        <strain evidence="3">36-1</strain>
    </source>
</reference>
<reference evidence="2 5" key="4">
    <citation type="journal article" date="2024" name="Microbiol. Resour. Announc.">
        <title>Genome annotations for the ascomycete fungi Trichoderma harzianum, Trichoderma aggressivum, and Purpureocillium lilacinum.</title>
        <authorList>
            <person name="Beijen E.P.W."/>
            <person name="Ohm R.A."/>
        </authorList>
    </citation>
    <scope>NUCLEOTIDE SEQUENCE [LARGE SCALE GENOMIC DNA]</scope>
    <source>
        <strain evidence="2 5">CBS 150709</strain>
    </source>
</reference>
<sequence length="128" mass="13482">MSRGDGDDPIHPSQGPTRTRTAEMHTITEQRLSVPRSNAPTRIAHAVGGRRRRTGGLGAARGDGDDGITASRSSSSSSTSGGGSGHIATLHQRSSRRTMPPRHPTSTSARTAGASARSHVKYETWTVK</sequence>
<name>A0A2U3EBD8_PURLI</name>
<keyword evidence="5" id="KW-1185">Reference proteome</keyword>
<dbReference type="EMBL" id="LCWV01000007">
    <property type="protein sequence ID" value="PWI71844.1"/>
    <property type="molecule type" value="Genomic_DNA"/>
</dbReference>
<dbReference type="Proteomes" id="UP000245956">
    <property type="component" value="Unassembled WGS sequence"/>
</dbReference>
<protein>
    <submittedName>
        <fullName evidence="3">Uncharacterized protein</fullName>
    </submittedName>
</protein>
<dbReference type="Proteomes" id="UP001287286">
    <property type="component" value="Unassembled WGS sequence"/>
</dbReference>
<organism evidence="3 4">
    <name type="scientific">Purpureocillium lilacinum</name>
    <name type="common">Paecilomyces lilacinus</name>
    <dbReference type="NCBI Taxonomy" id="33203"/>
    <lineage>
        <taxon>Eukaryota</taxon>
        <taxon>Fungi</taxon>
        <taxon>Dikarya</taxon>
        <taxon>Ascomycota</taxon>
        <taxon>Pezizomycotina</taxon>
        <taxon>Sordariomycetes</taxon>
        <taxon>Hypocreomycetidae</taxon>
        <taxon>Hypocreales</taxon>
        <taxon>Ophiocordycipitaceae</taxon>
        <taxon>Purpureocillium</taxon>
    </lineage>
</organism>
<dbReference type="EMBL" id="JAWRVI010000020">
    <property type="protein sequence ID" value="KAK4089249.1"/>
    <property type="molecule type" value="Genomic_DNA"/>
</dbReference>
<reference evidence="2" key="3">
    <citation type="submission" date="2023-11" db="EMBL/GenBank/DDBJ databases">
        <authorList>
            <person name="Beijen E."/>
            <person name="Ohm R.A."/>
        </authorList>
    </citation>
    <scope>NUCLEOTIDE SEQUENCE</scope>
    <source>
        <strain evidence="2">CBS 150709</strain>
    </source>
</reference>
<feature type="region of interest" description="Disordered" evidence="1">
    <location>
        <begin position="1"/>
        <end position="128"/>
    </location>
</feature>
<proteinExistence type="predicted"/>
<dbReference type="AlphaFoldDB" id="A0A2U3EBD8"/>
<accession>A0A2U3EBD8</accession>
<reference evidence="3 4" key="2">
    <citation type="journal article" date="2016" name="Front. Microbiol.">
        <title>Genome and transcriptome sequences reveal the specific parasitism of the nematophagous Purpureocillium lilacinum 36-1.</title>
        <authorList>
            <person name="Xie J."/>
            <person name="Li S."/>
            <person name="Mo C."/>
            <person name="Xiao X."/>
            <person name="Peng D."/>
            <person name="Wang G."/>
            <person name="Xiao Y."/>
        </authorList>
    </citation>
    <scope>NUCLEOTIDE SEQUENCE [LARGE SCALE GENOMIC DNA]</scope>
    <source>
        <strain evidence="3 4">36-1</strain>
    </source>
</reference>
<evidence type="ECO:0000313" key="4">
    <source>
        <dbReference type="Proteomes" id="UP000245956"/>
    </source>
</evidence>
<evidence type="ECO:0000313" key="3">
    <source>
        <dbReference type="EMBL" id="PWI71844.1"/>
    </source>
</evidence>
<evidence type="ECO:0000313" key="5">
    <source>
        <dbReference type="Proteomes" id="UP001287286"/>
    </source>
</evidence>